<evidence type="ECO:0000256" key="1">
    <source>
        <dbReference type="ARBA" id="ARBA00005953"/>
    </source>
</evidence>
<dbReference type="GO" id="GO:0047617">
    <property type="term" value="F:fatty acyl-CoA hydrolase activity"/>
    <property type="evidence" value="ECO:0007669"/>
    <property type="project" value="TreeGrafter"/>
</dbReference>
<dbReference type="InterPro" id="IPR050563">
    <property type="entry name" value="4-hydroxybenzoyl-CoA_TE"/>
</dbReference>
<organism evidence="3 4">
    <name type="scientific">Belliella pelovolcani</name>
    <dbReference type="NCBI Taxonomy" id="529505"/>
    <lineage>
        <taxon>Bacteria</taxon>
        <taxon>Pseudomonadati</taxon>
        <taxon>Bacteroidota</taxon>
        <taxon>Cytophagia</taxon>
        <taxon>Cytophagales</taxon>
        <taxon>Cyclobacteriaceae</taxon>
        <taxon>Belliella</taxon>
    </lineage>
</organism>
<proteinExistence type="inferred from homology"/>
<evidence type="ECO:0000313" key="3">
    <source>
        <dbReference type="EMBL" id="SIT06157.1"/>
    </source>
</evidence>
<dbReference type="PIRSF" id="PIRSF003230">
    <property type="entry name" value="YbgC"/>
    <property type="match status" value="1"/>
</dbReference>
<dbReference type="NCBIfam" id="TIGR00051">
    <property type="entry name" value="YbgC/FadM family acyl-CoA thioesterase"/>
    <property type="match status" value="1"/>
</dbReference>
<dbReference type="Pfam" id="PF13279">
    <property type="entry name" value="4HBT_2"/>
    <property type="match status" value="1"/>
</dbReference>
<accession>A0A1N7P6J6</accession>
<keyword evidence="2 3" id="KW-0378">Hydrolase</keyword>
<protein>
    <submittedName>
        <fullName evidence="3">Acyl-CoA thioester hydrolase</fullName>
    </submittedName>
</protein>
<dbReference type="EMBL" id="FTOP01000014">
    <property type="protein sequence ID" value="SIT06157.1"/>
    <property type="molecule type" value="Genomic_DNA"/>
</dbReference>
<name>A0A1N7P6J6_9BACT</name>
<dbReference type="PANTHER" id="PTHR31793">
    <property type="entry name" value="4-HYDROXYBENZOYL-COA THIOESTERASE FAMILY MEMBER"/>
    <property type="match status" value="1"/>
</dbReference>
<dbReference type="STRING" id="529505.SAMN05421761_11455"/>
<sequence length="135" mass="15846">MFQAETQVRVRYAETDQMGYVYYGNYAMYFEVGRVEALRSVGFSYKRMEADGIMMPVLEQQTKYLKPGKYDELLTIKVKIPEMPGIRITFEYEVLNEASELITTGKTTLTFLKTDTHRPSRPPQYLLEILKPYFE</sequence>
<gene>
    <name evidence="3" type="ORF">SAMN05421761_11455</name>
</gene>
<evidence type="ECO:0000256" key="2">
    <source>
        <dbReference type="ARBA" id="ARBA00022801"/>
    </source>
</evidence>
<reference evidence="4" key="1">
    <citation type="submission" date="2017-01" db="EMBL/GenBank/DDBJ databases">
        <authorList>
            <person name="Varghese N."/>
            <person name="Submissions S."/>
        </authorList>
    </citation>
    <scope>NUCLEOTIDE SEQUENCE [LARGE SCALE GENOMIC DNA]</scope>
    <source>
        <strain evidence="4">DSM 46698</strain>
    </source>
</reference>
<dbReference type="RefSeq" id="WP_076502459.1">
    <property type="nucleotide sequence ID" value="NZ_FTOP01000014.1"/>
</dbReference>
<evidence type="ECO:0000313" key="4">
    <source>
        <dbReference type="Proteomes" id="UP000186026"/>
    </source>
</evidence>
<dbReference type="CDD" id="cd00586">
    <property type="entry name" value="4HBT"/>
    <property type="match status" value="1"/>
</dbReference>
<dbReference type="InterPro" id="IPR006684">
    <property type="entry name" value="YbgC/YbaW"/>
</dbReference>
<dbReference type="PANTHER" id="PTHR31793:SF27">
    <property type="entry name" value="NOVEL THIOESTERASE SUPERFAMILY DOMAIN AND SAPOSIN A-TYPE DOMAIN CONTAINING PROTEIN (0610012H03RIK)"/>
    <property type="match status" value="1"/>
</dbReference>
<dbReference type="InterPro" id="IPR029069">
    <property type="entry name" value="HotDog_dom_sf"/>
</dbReference>
<dbReference type="Gene3D" id="3.10.129.10">
    <property type="entry name" value="Hotdog Thioesterase"/>
    <property type="match status" value="1"/>
</dbReference>
<dbReference type="OrthoDB" id="9800856at2"/>
<dbReference type="SUPFAM" id="SSF54637">
    <property type="entry name" value="Thioesterase/thiol ester dehydrase-isomerase"/>
    <property type="match status" value="1"/>
</dbReference>
<dbReference type="AlphaFoldDB" id="A0A1N7P6J6"/>
<keyword evidence="4" id="KW-1185">Reference proteome</keyword>
<dbReference type="Proteomes" id="UP000186026">
    <property type="component" value="Unassembled WGS sequence"/>
</dbReference>
<comment type="similarity">
    <text evidence="1">Belongs to the 4-hydroxybenzoyl-CoA thioesterase family.</text>
</comment>